<dbReference type="SUPFAM" id="SSF51905">
    <property type="entry name" value="FAD/NAD(P)-binding domain"/>
    <property type="match status" value="1"/>
</dbReference>
<evidence type="ECO:0000313" key="8">
    <source>
        <dbReference type="Proteomes" id="UP000829069"/>
    </source>
</evidence>
<accession>A0ABY3W4S2</accession>
<evidence type="ECO:0000313" key="7">
    <source>
        <dbReference type="EMBL" id="UNK45225.1"/>
    </source>
</evidence>
<dbReference type="RefSeq" id="WP_241913493.1">
    <property type="nucleotide sequence ID" value="NZ_CP093326.1"/>
</dbReference>
<dbReference type="InterPro" id="IPR036188">
    <property type="entry name" value="FAD/NAD-bd_sf"/>
</dbReference>
<dbReference type="PANTHER" id="PTHR43014">
    <property type="entry name" value="MERCURIC REDUCTASE"/>
    <property type="match status" value="1"/>
</dbReference>
<dbReference type="Pfam" id="PF02852">
    <property type="entry name" value="Pyr_redox_dim"/>
    <property type="match status" value="1"/>
</dbReference>
<dbReference type="SUPFAM" id="SSF55424">
    <property type="entry name" value="FAD/NAD-linked reductases, dimerisation (C-terminal) domain"/>
    <property type="match status" value="1"/>
</dbReference>
<dbReference type="Gene3D" id="3.50.50.60">
    <property type="entry name" value="FAD/NAD(P)-binding domain"/>
    <property type="match status" value="2"/>
</dbReference>
<evidence type="ECO:0000256" key="1">
    <source>
        <dbReference type="ARBA" id="ARBA00001974"/>
    </source>
</evidence>
<organism evidence="7 8">
    <name type="scientific">Arthrobacter sulfonylureivorans</name>
    <dbReference type="NCBI Taxonomy" id="2486855"/>
    <lineage>
        <taxon>Bacteria</taxon>
        <taxon>Bacillati</taxon>
        <taxon>Actinomycetota</taxon>
        <taxon>Actinomycetes</taxon>
        <taxon>Micrococcales</taxon>
        <taxon>Micrococcaceae</taxon>
        <taxon>Arthrobacter</taxon>
    </lineage>
</organism>
<dbReference type="PANTHER" id="PTHR43014:SF2">
    <property type="entry name" value="MERCURIC REDUCTASE"/>
    <property type="match status" value="1"/>
</dbReference>
<evidence type="ECO:0000259" key="6">
    <source>
        <dbReference type="Pfam" id="PF07992"/>
    </source>
</evidence>
<dbReference type="EMBL" id="CP093326">
    <property type="protein sequence ID" value="UNK45225.1"/>
    <property type="molecule type" value="Genomic_DNA"/>
</dbReference>
<reference evidence="7 8" key="1">
    <citation type="submission" date="2022-03" db="EMBL/GenBank/DDBJ databases">
        <title>Isotopic signatures of nitrous oxide derived from detoxification processes.</title>
        <authorList>
            <person name="Behrendt U."/>
            <person name="Buchen C."/>
            <person name="Well R."/>
            <person name="Ulrich A."/>
            <person name="Rohe L."/>
            <person name="Kolb S."/>
            <person name="Schloter M."/>
            <person name="Horn M.A."/>
            <person name="Augustin J."/>
        </authorList>
    </citation>
    <scope>NUCLEOTIDE SEQUENCE [LARGE SCALE GENOMIC DNA]</scope>
    <source>
        <strain evidence="7 8">S4-C24</strain>
    </source>
</reference>
<comment type="similarity">
    <text evidence="2">Belongs to the class-I pyridine nucleotide-disulfide oxidoreductase family.</text>
</comment>
<dbReference type="Gene3D" id="3.30.390.30">
    <property type="match status" value="1"/>
</dbReference>
<dbReference type="PRINTS" id="PR00368">
    <property type="entry name" value="FADPNR"/>
</dbReference>
<evidence type="ECO:0000256" key="2">
    <source>
        <dbReference type="ARBA" id="ARBA00007532"/>
    </source>
</evidence>
<keyword evidence="8" id="KW-1185">Reference proteome</keyword>
<dbReference type="Proteomes" id="UP000829069">
    <property type="component" value="Chromosome"/>
</dbReference>
<dbReference type="InterPro" id="IPR023753">
    <property type="entry name" value="FAD/NAD-binding_dom"/>
</dbReference>
<dbReference type="PRINTS" id="PR00411">
    <property type="entry name" value="PNDRDTASEI"/>
</dbReference>
<feature type="domain" description="Pyridine nucleotide-disulphide oxidoreductase dimerisation" evidence="5">
    <location>
        <begin position="350"/>
        <end position="455"/>
    </location>
</feature>
<name>A0ABY3W4S2_9MICC</name>
<dbReference type="PIRSF" id="PIRSF000350">
    <property type="entry name" value="Mercury_reductase_MerA"/>
    <property type="match status" value="1"/>
</dbReference>
<comment type="cofactor">
    <cofactor evidence="1">
        <name>FAD</name>
        <dbReference type="ChEBI" id="CHEBI:57692"/>
    </cofactor>
</comment>
<evidence type="ECO:0000256" key="3">
    <source>
        <dbReference type="ARBA" id="ARBA00022630"/>
    </source>
</evidence>
<keyword evidence="4" id="KW-0274">FAD</keyword>
<protein>
    <submittedName>
        <fullName evidence="7">FAD-dependent oxidoreductase</fullName>
    </submittedName>
</protein>
<sequence>MEPEEFDLLVVGGGKAGKSLAMDLAKSGQKVAMVERAMIGGTCINVACIPTKTIIHSGRVLETVRRAAEFGVAGAEHPRMDIDLLRHHKEDVVGTMVAGQEKLFVGSGMDFILGEAKFVAPKTVEVSLNDGSTRTLRGTDVVINLGTEPALPNIEGLAESSVQTSNTMLHLEQLPASIVILGGGYIGCEFADLLNTIGVQVTVVQRAGQLLPREDADVAEAVAKDFTDAGITLKLGASAEKIERADDGTVSVGLSTGESVSAEDVLVALGRRPVTHGIGLGDVGVELTEKGLIRVDERLHTTADGVWAAGDAAGSPQFTHASYDDYRILKANLAAARGEGQPRSAAGRLIPYTVFSTPELARVGLTEQQAREAGHDVRIARMPVSAIPRARTVGQLAGEWKAVLERETGKILGAALRGVDASEAIAVLQMAMIGRLDYTAVRDAVITHPTVSEGLNLLFTPAWLED</sequence>
<dbReference type="InterPro" id="IPR001100">
    <property type="entry name" value="Pyr_nuc-diS_OxRdtase"/>
</dbReference>
<feature type="domain" description="FAD/NAD(P)-binding" evidence="6">
    <location>
        <begin position="6"/>
        <end position="323"/>
    </location>
</feature>
<evidence type="ECO:0000259" key="5">
    <source>
        <dbReference type="Pfam" id="PF02852"/>
    </source>
</evidence>
<keyword evidence="3" id="KW-0285">Flavoprotein</keyword>
<dbReference type="Pfam" id="PF07992">
    <property type="entry name" value="Pyr_redox_2"/>
    <property type="match status" value="1"/>
</dbReference>
<proteinExistence type="inferred from homology"/>
<evidence type="ECO:0000256" key="4">
    <source>
        <dbReference type="ARBA" id="ARBA00022827"/>
    </source>
</evidence>
<dbReference type="InterPro" id="IPR004099">
    <property type="entry name" value="Pyr_nucl-diS_OxRdtase_dimer"/>
</dbReference>
<dbReference type="InterPro" id="IPR016156">
    <property type="entry name" value="FAD/NAD-linked_Rdtase_dimer_sf"/>
</dbReference>
<gene>
    <name evidence="7" type="ORF">MNQ99_14970</name>
</gene>